<feature type="transmembrane region" description="Helical" evidence="6">
    <location>
        <begin position="82"/>
        <end position="108"/>
    </location>
</feature>
<reference evidence="7" key="1">
    <citation type="submission" date="2021-02" db="EMBL/GenBank/DDBJ databases">
        <title>Genome sequence of Rhodospirillales sp. strain TMPK1 isolated from soil.</title>
        <authorList>
            <person name="Nakai R."/>
            <person name="Kusada H."/>
            <person name="Tamaki H."/>
        </authorList>
    </citation>
    <scope>NUCLEOTIDE SEQUENCE</scope>
    <source>
        <strain evidence="7">TMPK1</strain>
    </source>
</reference>
<keyword evidence="4 6" id="KW-1133">Transmembrane helix</keyword>
<evidence type="ECO:0000256" key="6">
    <source>
        <dbReference type="SAM" id="Phobius"/>
    </source>
</evidence>
<organism evidence="7 8">
    <name type="scientific">Roseiterribacter gracilis</name>
    <dbReference type="NCBI Taxonomy" id="2812848"/>
    <lineage>
        <taxon>Bacteria</taxon>
        <taxon>Pseudomonadati</taxon>
        <taxon>Pseudomonadota</taxon>
        <taxon>Alphaproteobacteria</taxon>
        <taxon>Rhodospirillales</taxon>
        <taxon>Roseiterribacteraceae</taxon>
        <taxon>Roseiterribacter</taxon>
    </lineage>
</organism>
<comment type="caution">
    <text evidence="7">The sequence shown here is derived from an EMBL/GenBank/DDBJ whole genome shotgun (WGS) entry which is preliminary data.</text>
</comment>
<evidence type="ECO:0000256" key="1">
    <source>
        <dbReference type="ARBA" id="ARBA00004651"/>
    </source>
</evidence>
<feature type="transmembrane region" description="Helical" evidence="6">
    <location>
        <begin position="199"/>
        <end position="224"/>
    </location>
</feature>
<dbReference type="PANTHER" id="PTHR40277:SF1">
    <property type="entry name" value="BLL5419 PROTEIN"/>
    <property type="match status" value="1"/>
</dbReference>
<accession>A0A8S8XA82</accession>
<evidence type="ECO:0000313" key="7">
    <source>
        <dbReference type="EMBL" id="GIL38761.1"/>
    </source>
</evidence>
<evidence type="ECO:0008006" key="9">
    <source>
        <dbReference type="Google" id="ProtNLM"/>
    </source>
</evidence>
<sequence length="314" mass="32520">MLGGAAIVALIAWTGAQDVANALARGGTALPWLILVHFGQILACGVAWRASTVGSATVPGILRFARLRWIREAVELLPVMQIGGIVAAGRMLALSGVGATVAAASTIVDVTAEVVAQAVFTVLGLALLVGRLGDTPVTNAAAAGAALVILASIAFVVAQRRGLKPLERMFDALAQRIGWGEEARLGGTQEAVRRTHADAGAMVVAVVAHLVAWSIGAFEVWVVAHALGFELALIDALLIESLLQAVKSCAFLVPSALGVQEGALVALFALFGLPPDAALALSLLKRARDLIYGIPGLIAWQFDEGRRLLARGRT</sequence>
<keyword evidence="8" id="KW-1185">Reference proteome</keyword>
<evidence type="ECO:0000313" key="8">
    <source>
        <dbReference type="Proteomes" id="UP000681075"/>
    </source>
</evidence>
<evidence type="ECO:0000256" key="3">
    <source>
        <dbReference type="ARBA" id="ARBA00022692"/>
    </source>
</evidence>
<proteinExistence type="predicted"/>
<dbReference type="Pfam" id="PF03706">
    <property type="entry name" value="LPG_synthase_TM"/>
    <property type="match status" value="1"/>
</dbReference>
<keyword evidence="3 6" id="KW-0812">Transmembrane</keyword>
<keyword evidence="5 6" id="KW-0472">Membrane</keyword>
<keyword evidence="2" id="KW-1003">Cell membrane</keyword>
<name>A0A8S8XA82_9PROT</name>
<feature type="transmembrane region" description="Helical" evidence="6">
    <location>
        <begin position="263"/>
        <end position="284"/>
    </location>
</feature>
<dbReference type="Proteomes" id="UP000681075">
    <property type="component" value="Unassembled WGS sequence"/>
</dbReference>
<dbReference type="EMBL" id="BOPV01000001">
    <property type="protein sequence ID" value="GIL38761.1"/>
    <property type="molecule type" value="Genomic_DNA"/>
</dbReference>
<feature type="transmembrane region" description="Helical" evidence="6">
    <location>
        <begin position="114"/>
        <end position="133"/>
    </location>
</feature>
<evidence type="ECO:0000256" key="5">
    <source>
        <dbReference type="ARBA" id="ARBA00023136"/>
    </source>
</evidence>
<evidence type="ECO:0000256" key="2">
    <source>
        <dbReference type="ARBA" id="ARBA00022475"/>
    </source>
</evidence>
<dbReference type="AlphaFoldDB" id="A0A8S8XA82"/>
<dbReference type="InterPro" id="IPR022791">
    <property type="entry name" value="L-PG_synthase/AglD"/>
</dbReference>
<gene>
    <name evidence="7" type="ORF">TMPK1_09980</name>
</gene>
<evidence type="ECO:0000256" key="4">
    <source>
        <dbReference type="ARBA" id="ARBA00022989"/>
    </source>
</evidence>
<dbReference type="GO" id="GO:0005886">
    <property type="term" value="C:plasma membrane"/>
    <property type="evidence" value="ECO:0007669"/>
    <property type="project" value="UniProtKB-SubCell"/>
</dbReference>
<dbReference type="PANTHER" id="PTHR40277">
    <property type="entry name" value="BLL5419 PROTEIN"/>
    <property type="match status" value="1"/>
</dbReference>
<protein>
    <recommendedName>
        <fullName evidence="9">TIGR00374 family protein</fullName>
    </recommendedName>
</protein>
<dbReference type="NCBIfam" id="TIGR03476">
    <property type="entry name" value="HpnL"/>
    <property type="match status" value="1"/>
</dbReference>
<comment type="subcellular location">
    <subcellularLocation>
        <location evidence="1">Cell membrane</location>
        <topology evidence="1">Multi-pass membrane protein</topology>
    </subcellularLocation>
</comment>
<feature type="transmembrane region" description="Helical" evidence="6">
    <location>
        <begin position="140"/>
        <end position="158"/>
    </location>
</feature>